<keyword evidence="2" id="KW-1185">Reference proteome</keyword>
<organism evidence="1 2">
    <name type="scientific">Streptomyces scabichelini</name>
    <dbReference type="NCBI Taxonomy" id="2711217"/>
    <lineage>
        <taxon>Bacteria</taxon>
        <taxon>Bacillati</taxon>
        <taxon>Actinomycetota</taxon>
        <taxon>Actinomycetes</taxon>
        <taxon>Kitasatosporales</taxon>
        <taxon>Streptomycetaceae</taxon>
        <taxon>Streptomyces</taxon>
    </lineage>
</organism>
<evidence type="ECO:0000313" key="1">
    <source>
        <dbReference type="EMBL" id="NGO14977.1"/>
    </source>
</evidence>
<evidence type="ECO:0000313" key="2">
    <source>
        <dbReference type="Proteomes" id="UP000472335"/>
    </source>
</evidence>
<reference evidence="1 2" key="1">
    <citation type="submission" date="2020-02" db="EMBL/GenBank/DDBJ databases">
        <title>Whole-genome analyses of novel actinobacteria.</title>
        <authorList>
            <person name="Sahin N."/>
            <person name="Gencbay T."/>
        </authorList>
    </citation>
    <scope>NUCLEOTIDE SEQUENCE [LARGE SCALE GENOMIC DNA]</scope>
    <source>
        <strain evidence="1 2">HC44</strain>
    </source>
</reference>
<dbReference type="Proteomes" id="UP000472335">
    <property type="component" value="Unassembled WGS sequence"/>
</dbReference>
<protein>
    <submittedName>
        <fullName evidence="1">Peptidase M6</fullName>
    </submittedName>
</protein>
<dbReference type="EMBL" id="JAAKZY010000309">
    <property type="protein sequence ID" value="NGO14977.1"/>
    <property type="molecule type" value="Genomic_DNA"/>
</dbReference>
<comment type="caution">
    <text evidence="1">The sequence shown here is derived from an EMBL/GenBank/DDBJ whole genome shotgun (WGS) entry which is preliminary data.</text>
</comment>
<feature type="non-terminal residue" evidence="1">
    <location>
        <position position="1"/>
    </location>
</feature>
<gene>
    <name evidence="1" type="ORF">G5C60_47165</name>
</gene>
<accession>A0A6G4VMG8</accession>
<proteinExistence type="predicted"/>
<sequence length="121" mass="12508">RVPPGAHHGKLRGTKLAVVRTGRDSVIAFEARGRVGNDGAVCSQGVLVYRVRSETVSGSGPIEVLDAHPASAACWEDSVYPPLADAPIGLGESFTVPGEGVRIEVENRTASGAWTVTVSSG</sequence>
<name>A0A6G4VMG8_9ACTN</name>
<dbReference type="AlphaFoldDB" id="A0A6G4VMG8"/>